<sequence length="245" mass="28509">MPQDIIETMKKNIFEYSIVKILGSGDDNFKNKTMALKDAMSQSGLRPNLKNNKEMYKKYGFDRVIYGFEDNNINANEKFLKIDGVSSDNQDLFGYKKKFDYIVYGLEYSITQKVKNIQTIVGANKEEAFNKLNSNDSHFILDAFFSLLKHEYKIVKNIINILKKDNLIISKIKYEEILNKLFESYKKIYYANLLLTLNSNQSLKNNSRTIELIDDSDKNYNHNEYASHWKFAGETRILGALHSAE</sequence>
<name>A0A3P8L7Z0_9BACT</name>
<evidence type="ECO:0000313" key="2">
    <source>
        <dbReference type="Proteomes" id="UP000280036"/>
    </source>
</evidence>
<organism evidence="1 2">
    <name type="scientific">Mycoplasmopsis caviae</name>
    <dbReference type="NCBI Taxonomy" id="55603"/>
    <lineage>
        <taxon>Bacteria</taxon>
        <taxon>Bacillati</taxon>
        <taxon>Mycoplasmatota</taxon>
        <taxon>Mycoplasmoidales</taxon>
        <taxon>Metamycoplasmataceae</taxon>
        <taxon>Mycoplasmopsis</taxon>
    </lineage>
</organism>
<reference evidence="1 2" key="1">
    <citation type="submission" date="2018-12" db="EMBL/GenBank/DDBJ databases">
        <authorList>
            <consortium name="Pathogen Informatics"/>
        </authorList>
    </citation>
    <scope>NUCLEOTIDE SEQUENCE [LARGE SCALE GENOMIC DNA]</scope>
    <source>
        <strain evidence="1 2">NCTC10126</strain>
    </source>
</reference>
<proteinExistence type="predicted"/>
<dbReference type="EMBL" id="UZVY01000001">
    <property type="protein sequence ID" value="VDR42445.1"/>
    <property type="molecule type" value="Genomic_DNA"/>
</dbReference>
<accession>A0A3P8L7Z0</accession>
<dbReference type="Proteomes" id="UP000280036">
    <property type="component" value="Unassembled WGS sequence"/>
</dbReference>
<protein>
    <submittedName>
        <fullName evidence="1">Uncharacterized protein</fullName>
    </submittedName>
</protein>
<dbReference type="AlphaFoldDB" id="A0A3P8L7Z0"/>
<evidence type="ECO:0000313" key="1">
    <source>
        <dbReference type="EMBL" id="VDR42445.1"/>
    </source>
</evidence>
<gene>
    <name evidence="1" type="ORF">NCTC10126_00968</name>
</gene>
<dbReference type="RefSeq" id="WP_126118623.1">
    <property type="nucleotide sequence ID" value="NZ_UZVY01000001.1"/>
</dbReference>